<dbReference type="CDD" id="cd00586">
    <property type="entry name" value="4HBT"/>
    <property type="match status" value="1"/>
</dbReference>
<organism evidence="1 2">
    <name type="scientific">Owenweeksia hongkongensis (strain DSM 17368 / CIP 108786 / JCM 12287 / NRRL B-23963 / UST20020801)</name>
    <dbReference type="NCBI Taxonomy" id="926562"/>
    <lineage>
        <taxon>Bacteria</taxon>
        <taxon>Pseudomonadati</taxon>
        <taxon>Bacteroidota</taxon>
        <taxon>Flavobacteriia</taxon>
        <taxon>Flavobacteriales</taxon>
        <taxon>Owenweeksiaceae</taxon>
        <taxon>Owenweeksia</taxon>
    </lineage>
</organism>
<dbReference type="EMBL" id="CP003156">
    <property type="protein sequence ID" value="AEV31793.1"/>
    <property type="molecule type" value="Genomic_DNA"/>
</dbReference>
<dbReference type="OrthoDB" id="760345at2"/>
<dbReference type="Proteomes" id="UP000005631">
    <property type="component" value="Chromosome"/>
</dbReference>
<dbReference type="InterPro" id="IPR029069">
    <property type="entry name" value="HotDog_dom_sf"/>
</dbReference>
<sequence length="144" mass="16959">MKEYSRPISLRWSDMDPNFHVRHSVYYDLGAQHRTQYLIENGLSPMVMVKNNFGPILFREEAVFRKEIHFGDQLTMNIAIVSMRKDYSRWTIRHQIMKGDVLCAEITVDGAWIDTIKRKLTVPPEVAHVAFDNMPKSEDFTWQN</sequence>
<dbReference type="STRING" id="926562.Oweho_0780"/>
<protein>
    <submittedName>
        <fullName evidence="1">Putative thioesterase</fullName>
    </submittedName>
</protein>
<dbReference type="Gene3D" id="3.10.129.10">
    <property type="entry name" value="Hotdog Thioesterase"/>
    <property type="match status" value="1"/>
</dbReference>
<dbReference type="RefSeq" id="WP_014201154.1">
    <property type="nucleotide sequence ID" value="NC_016599.1"/>
</dbReference>
<dbReference type="PANTHER" id="PTHR31793">
    <property type="entry name" value="4-HYDROXYBENZOYL-COA THIOESTERASE FAMILY MEMBER"/>
    <property type="match status" value="1"/>
</dbReference>
<dbReference type="Pfam" id="PF13279">
    <property type="entry name" value="4HBT_2"/>
    <property type="match status" value="1"/>
</dbReference>
<proteinExistence type="predicted"/>
<dbReference type="InterPro" id="IPR050563">
    <property type="entry name" value="4-hydroxybenzoyl-CoA_TE"/>
</dbReference>
<reference evidence="1 2" key="1">
    <citation type="journal article" date="2012" name="Stand. Genomic Sci.">
        <title>Genome sequence of the orange-pigmented seawater bacterium Owenweeksia hongkongensis type strain (UST20020801(T)).</title>
        <authorList>
            <person name="Riedel T."/>
            <person name="Held B."/>
            <person name="Nolan M."/>
            <person name="Lucas S."/>
            <person name="Lapidus A."/>
            <person name="Tice H."/>
            <person name="Del Rio T.G."/>
            <person name="Cheng J.F."/>
            <person name="Han C."/>
            <person name="Tapia R."/>
            <person name="Goodwin L.A."/>
            <person name="Pitluck S."/>
            <person name="Liolios K."/>
            <person name="Mavromatis K."/>
            <person name="Pagani I."/>
            <person name="Ivanova N."/>
            <person name="Mikhailova N."/>
            <person name="Pati A."/>
            <person name="Chen A."/>
            <person name="Palaniappan K."/>
            <person name="Rohde M."/>
            <person name="Tindall B.J."/>
            <person name="Detter J.C."/>
            <person name="Goker M."/>
            <person name="Woyke T."/>
            <person name="Bristow J."/>
            <person name="Eisen J.A."/>
            <person name="Markowitz V."/>
            <person name="Hugenholtz P."/>
            <person name="Klenk H.P."/>
            <person name="Kyrpides N.C."/>
        </authorList>
    </citation>
    <scope>NUCLEOTIDE SEQUENCE</scope>
    <source>
        <strain evidence="2">DSM 17368 / JCM 12287 / NRRL B-23963</strain>
    </source>
</reference>
<dbReference type="KEGG" id="oho:Oweho_0780"/>
<name>G8R243_OWEHD</name>
<dbReference type="GO" id="GO:0047617">
    <property type="term" value="F:fatty acyl-CoA hydrolase activity"/>
    <property type="evidence" value="ECO:0007669"/>
    <property type="project" value="TreeGrafter"/>
</dbReference>
<dbReference type="SUPFAM" id="SSF54637">
    <property type="entry name" value="Thioesterase/thiol ester dehydrase-isomerase"/>
    <property type="match status" value="1"/>
</dbReference>
<evidence type="ECO:0000313" key="1">
    <source>
        <dbReference type="EMBL" id="AEV31793.1"/>
    </source>
</evidence>
<dbReference type="HOGENOM" id="CLU_101141_4_0_10"/>
<gene>
    <name evidence="1" type="ordered locus">Oweho_0780</name>
</gene>
<dbReference type="AlphaFoldDB" id="G8R243"/>
<accession>G8R243</accession>
<dbReference type="PANTHER" id="PTHR31793:SF24">
    <property type="entry name" value="LONG-CHAIN ACYL-COA THIOESTERASE FADM"/>
    <property type="match status" value="1"/>
</dbReference>
<keyword evidence="2" id="KW-1185">Reference proteome</keyword>
<dbReference type="eggNOG" id="COG0824">
    <property type="taxonomic scope" value="Bacteria"/>
</dbReference>
<evidence type="ECO:0000313" key="2">
    <source>
        <dbReference type="Proteomes" id="UP000005631"/>
    </source>
</evidence>